<dbReference type="Proteomes" id="UP000025061">
    <property type="component" value="Unassembled WGS sequence"/>
</dbReference>
<feature type="chain" id="PRO_5001572146" description="Lipoprotein" evidence="1">
    <location>
        <begin position="21"/>
        <end position="274"/>
    </location>
</feature>
<evidence type="ECO:0008006" key="4">
    <source>
        <dbReference type="Google" id="ProtNLM"/>
    </source>
</evidence>
<evidence type="ECO:0000313" key="2">
    <source>
        <dbReference type="EMBL" id="KCZ87553.1"/>
    </source>
</evidence>
<dbReference type="PATRIC" id="fig|1280951.3.peg.3213"/>
<name>A0A059FAK5_9PROT</name>
<keyword evidence="1" id="KW-0732">Signal</keyword>
<organism evidence="2 3">
    <name type="scientific">Hyphomonas hirschiana VP5</name>
    <dbReference type="NCBI Taxonomy" id="1280951"/>
    <lineage>
        <taxon>Bacteria</taxon>
        <taxon>Pseudomonadati</taxon>
        <taxon>Pseudomonadota</taxon>
        <taxon>Alphaproteobacteria</taxon>
        <taxon>Hyphomonadales</taxon>
        <taxon>Hyphomonadaceae</taxon>
        <taxon>Hyphomonas</taxon>
    </lineage>
</organism>
<dbReference type="AlphaFoldDB" id="A0A059FAK5"/>
<dbReference type="RefSeq" id="WP_011647050.1">
    <property type="nucleotide sequence ID" value="NZ_ARYI01000018.1"/>
</dbReference>
<sequence length="274" mass="30446">MQKFAIFALGASILATVANAQVVELPESFNRFDISGVKLGDSPDTIIATLTERGFECDFSKMMNSDGTVINSNGHAGTMECETTDHVQSHRGPIHRAEMTLDFGNLDLSGTGTDASKVFATYIKFSENYPDQPNIETMNARLTGKYGELDYNNYNKTWSKTGSSSPDLEERHAAYTDQEKQCDGLPRAERIAKFECSLKEAELHYAYLAGRPANLTARYWIGSNSYYSSIEITAHWTHWDAVRSIRRTAAVTEELLAEAKAAPPEIDENVETTF</sequence>
<protein>
    <recommendedName>
        <fullName evidence="4">Lipoprotein</fullName>
    </recommendedName>
</protein>
<keyword evidence="3" id="KW-1185">Reference proteome</keyword>
<comment type="caution">
    <text evidence="2">The sequence shown here is derived from an EMBL/GenBank/DDBJ whole genome shotgun (WGS) entry which is preliminary data.</text>
</comment>
<evidence type="ECO:0000313" key="3">
    <source>
        <dbReference type="Proteomes" id="UP000025061"/>
    </source>
</evidence>
<gene>
    <name evidence="2" type="ORF">HHI_15928</name>
</gene>
<feature type="signal peptide" evidence="1">
    <location>
        <begin position="1"/>
        <end position="20"/>
    </location>
</feature>
<evidence type="ECO:0000256" key="1">
    <source>
        <dbReference type="SAM" id="SignalP"/>
    </source>
</evidence>
<proteinExistence type="predicted"/>
<dbReference type="EMBL" id="ARYI01000018">
    <property type="protein sequence ID" value="KCZ87553.1"/>
    <property type="molecule type" value="Genomic_DNA"/>
</dbReference>
<dbReference type="OrthoDB" id="7627187at2"/>
<accession>A0A059FAK5</accession>
<reference evidence="2 3" key="1">
    <citation type="submission" date="2013-04" db="EMBL/GenBank/DDBJ databases">
        <title>Hyphomonas hirschiana VP5 Genome Sequencing.</title>
        <authorList>
            <person name="Lai Q."/>
            <person name="Shao Z."/>
        </authorList>
    </citation>
    <scope>NUCLEOTIDE SEQUENCE [LARGE SCALE GENOMIC DNA]</scope>
    <source>
        <strain evidence="2 3">VP5</strain>
    </source>
</reference>